<comment type="similarity">
    <text evidence="2 10">Belongs to the mitochondrial carrier (TC 2.A.29) family.</text>
</comment>
<dbReference type="OrthoDB" id="446044at2759"/>
<evidence type="ECO:0000256" key="11">
    <source>
        <dbReference type="SAM" id="Phobius"/>
    </source>
</evidence>
<evidence type="ECO:0000256" key="3">
    <source>
        <dbReference type="ARBA" id="ARBA00022448"/>
    </source>
</evidence>
<protein>
    <recommendedName>
        <fullName evidence="14">ADP/ATP translocase</fullName>
    </recommendedName>
</protein>
<dbReference type="PANTHER" id="PTHR46650">
    <property type="entry name" value="PEROXISOMAL ADENINE NUCLEOTIDE TRANSPORTER 1"/>
    <property type="match status" value="1"/>
</dbReference>
<proteinExistence type="inferred from homology"/>
<dbReference type="EMBL" id="SHOA02000011">
    <property type="protein sequence ID" value="TDH74339.1"/>
    <property type="molecule type" value="Genomic_DNA"/>
</dbReference>
<accession>A0A976IM27</accession>
<dbReference type="InterPro" id="IPR023395">
    <property type="entry name" value="MCP_dom_sf"/>
</dbReference>
<dbReference type="GeneID" id="94348379"/>
<dbReference type="Proteomes" id="UP000294530">
    <property type="component" value="Unassembled WGS sequence"/>
</dbReference>
<dbReference type="Pfam" id="PF00153">
    <property type="entry name" value="Mito_carr"/>
    <property type="match status" value="1"/>
</dbReference>
<sequence>MAADNAQCVSSLTVLEAFLLAAIAKAAATILTYPFIRAKVLLQAQKSDNAHANMYTSIVEVLQGIGELEGLRGYFKGCSAQLFNTVLKSALLVMTKEQ</sequence>
<keyword evidence="13" id="KW-1185">Reference proteome</keyword>
<dbReference type="GO" id="GO:0015217">
    <property type="term" value="F:ADP transmembrane transporter activity"/>
    <property type="evidence" value="ECO:0007669"/>
    <property type="project" value="InterPro"/>
</dbReference>
<comment type="caution">
    <text evidence="12">The sequence shown here is derived from an EMBL/GenBank/DDBJ whole genome shotgun (WGS) entry which is preliminary data.</text>
</comment>
<dbReference type="GO" id="GO:0005778">
    <property type="term" value="C:peroxisomal membrane"/>
    <property type="evidence" value="ECO:0007669"/>
    <property type="project" value="UniProtKB-SubCell"/>
</dbReference>
<organism evidence="12 13">
    <name type="scientific">Bremia lactucae</name>
    <name type="common">Lettuce downy mildew</name>
    <dbReference type="NCBI Taxonomy" id="4779"/>
    <lineage>
        <taxon>Eukaryota</taxon>
        <taxon>Sar</taxon>
        <taxon>Stramenopiles</taxon>
        <taxon>Oomycota</taxon>
        <taxon>Peronosporomycetes</taxon>
        <taxon>Peronosporales</taxon>
        <taxon>Peronosporaceae</taxon>
        <taxon>Bremia</taxon>
    </lineage>
</organism>
<name>A0A976IM27_BRELC</name>
<keyword evidence="8" id="KW-0576">Peroxisome</keyword>
<dbReference type="GO" id="GO:0007031">
    <property type="term" value="P:peroxisome organization"/>
    <property type="evidence" value="ECO:0007669"/>
    <property type="project" value="TreeGrafter"/>
</dbReference>
<dbReference type="AlphaFoldDB" id="A0A976IM27"/>
<dbReference type="RefSeq" id="XP_067823837.1">
    <property type="nucleotide sequence ID" value="XM_067962708.1"/>
</dbReference>
<evidence type="ECO:0000313" key="12">
    <source>
        <dbReference type="EMBL" id="TDH74339.1"/>
    </source>
</evidence>
<evidence type="ECO:0000256" key="4">
    <source>
        <dbReference type="ARBA" id="ARBA00022692"/>
    </source>
</evidence>
<feature type="transmembrane region" description="Helical" evidence="11">
    <location>
        <begin position="17"/>
        <end position="36"/>
    </location>
</feature>
<dbReference type="SUPFAM" id="SSF103506">
    <property type="entry name" value="Mitochondrial carrier"/>
    <property type="match status" value="1"/>
</dbReference>
<comment type="subcellular location">
    <subcellularLocation>
        <location evidence="1">Peroxisome membrane</location>
        <topology evidence="1">Multi-pass membrane protein</topology>
    </subcellularLocation>
</comment>
<dbReference type="KEGG" id="blac:94348379"/>
<feature type="repeat" description="Solcar" evidence="9">
    <location>
        <begin position="12"/>
        <end position="98"/>
    </location>
</feature>
<gene>
    <name evidence="12" type="ORF">CCR75_004622</name>
</gene>
<dbReference type="InterPro" id="IPR045900">
    <property type="entry name" value="Peroxisomal_Ade_carrier"/>
</dbReference>
<keyword evidence="6 11" id="KW-1133">Transmembrane helix</keyword>
<keyword evidence="4 9" id="KW-0812">Transmembrane</keyword>
<dbReference type="Gene3D" id="1.50.40.10">
    <property type="entry name" value="Mitochondrial carrier domain"/>
    <property type="match status" value="1"/>
</dbReference>
<evidence type="ECO:0000256" key="9">
    <source>
        <dbReference type="PROSITE-ProRule" id="PRU00282"/>
    </source>
</evidence>
<reference evidence="12 13" key="1">
    <citation type="journal article" date="2021" name="Genome Biol.">
        <title>AFLAP: assembly-free linkage analysis pipeline using k-mers from genome sequencing data.</title>
        <authorList>
            <person name="Fletcher K."/>
            <person name="Zhang L."/>
            <person name="Gil J."/>
            <person name="Han R."/>
            <person name="Cavanaugh K."/>
            <person name="Michelmore R."/>
        </authorList>
    </citation>
    <scope>NUCLEOTIDE SEQUENCE [LARGE SCALE GENOMIC DNA]</scope>
    <source>
        <strain evidence="12 13">SF5</strain>
    </source>
</reference>
<evidence type="ECO:0000256" key="7">
    <source>
        <dbReference type="ARBA" id="ARBA00023136"/>
    </source>
</evidence>
<dbReference type="PANTHER" id="PTHR46650:SF1">
    <property type="entry name" value="PEROXISOMAL ADENINE NUCLEOTIDE TRANSPORTER 1"/>
    <property type="match status" value="1"/>
</dbReference>
<evidence type="ECO:0000256" key="1">
    <source>
        <dbReference type="ARBA" id="ARBA00004585"/>
    </source>
</evidence>
<dbReference type="GO" id="GO:0005347">
    <property type="term" value="F:ATP transmembrane transporter activity"/>
    <property type="evidence" value="ECO:0007669"/>
    <property type="project" value="InterPro"/>
</dbReference>
<evidence type="ECO:0008006" key="14">
    <source>
        <dbReference type="Google" id="ProtNLM"/>
    </source>
</evidence>
<dbReference type="GO" id="GO:0006635">
    <property type="term" value="P:fatty acid beta-oxidation"/>
    <property type="evidence" value="ECO:0007669"/>
    <property type="project" value="InterPro"/>
</dbReference>
<evidence type="ECO:0000313" key="13">
    <source>
        <dbReference type="Proteomes" id="UP000294530"/>
    </source>
</evidence>
<evidence type="ECO:0000256" key="6">
    <source>
        <dbReference type="ARBA" id="ARBA00022989"/>
    </source>
</evidence>
<evidence type="ECO:0000256" key="8">
    <source>
        <dbReference type="ARBA" id="ARBA00023140"/>
    </source>
</evidence>
<evidence type="ECO:0000256" key="2">
    <source>
        <dbReference type="ARBA" id="ARBA00006375"/>
    </source>
</evidence>
<evidence type="ECO:0000256" key="10">
    <source>
        <dbReference type="RuleBase" id="RU000488"/>
    </source>
</evidence>
<dbReference type="InterPro" id="IPR018108">
    <property type="entry name" value="MCP_transmembrane"/>
</dbReference>
<keyword evidence="7 9" id="KW-0472">Membrane</keyword>
<dbReference type="PROSITE" id="PS50920">
    <property type="entry name" value="SOLCAR"/>
    <property type="match status" value="1"/>
</dbReference>
<keyword evidence="3 10" id="KW-0813">Transport</keyword>
<keyword evidence="5" id="KW-0677">Repeat</keyword>
<evidence type="ECO:0000256" key="5">
    <source>
        <dbReference type="ARBA" id="ARBA00022737"/>
    </source>
</evidence>